<reference evidence="2 3" key="1">
    <citation type="submission" date="2016-10" db="EMBL/GenBank/DDBJ databases">
        <title>Genome sequence of Streptomyces gilvigriseus MUSC 26.</title>
        <authorList>
            <person name="Lee L.-H."/>
            <person name="Ser H.-L."/>
        </authorList>
    </citation>
    <scope>NUCLEOTIDE SEQUENCE [LARGE SCALE GENOMIC DNA]</scope>
    <source>
        <strain evidence="2 3">MUSC 26</strain>
    </source>
</reference>
<dbReference type="Proteomes" id="UP000243342">
    <property type="component" value="Unassembled WGS sequence"/>
</dbReference>
<dbReference type="AlphaFoldDB" id="A0A1J7BE65"/>
<dbReference type="EMBL" id="MLCF01000069">
    <property type="protein sequence ID" value="OIV36926.1"/>
    <property type="molecule type" value="Genomic_DNA"/>
</dbReference>
<proteinExistence type="predicted"/>
<keyword evidence="3" id="KW-1185">Reference proteome</keyword>
<feature type="region of interest" description="Disordered" evidence="1">
    <location>
        <begin position="146"/>
        <end position="179"/>
    </location>
</feature>
<evidence type="ECO:0000313" key="2">
    <source>
        <dbReference type="EMBL" id="OIV36926.1"/>
    </source>
</evidence>
<evidence type="ECO:0000256" key="1">
    <source>
        <dbReference type="SAM" id="MobiDB-lite"/>
    </source>
</evidence>
<organism evidence="2 3">
    <name type="scientific">Mangrovactinospora gilvigrisea</name>
    <dbReference type="NCBI Taxonomy" id="1428644"/>
    <lineage>
        <taxon>Bacteria</taxon>
        <taxon>Bacillati</taxon>
        <taxon>Actinomycetota</taxon>
        <taxon>Actinomycetes</taxon>
        <taxon>Kitasatosporales</taxon>
        <taxon>Streptomycetaceae</taxon>
        <taxon>Mangrovactinospora</taxon>
    </lineage>
</organism>
<dbReference type="STRING" id="1428644.BIV57_13665"/>
<name>A0A1J7BE65_9ACTN</name>
<dbReference type="OrthoDB" id="3687464at2"/>
<gene>
    <name evidence="2" type="ORF">BIV57_13665</name>
</gene>
<protein>
    <recommendedName>
        <fullName evidence="4">Pyridoxamine 5'-phosphate oxidase putative domain-containing protein</fullName>
    </recommendedName>
</protein>
<sequence length="179" mass="18468">MVDAVLARALFEEAARKSSLVWARTSADGAARALWHVADGAGGVLVVGGGAGGEQPLFGLDAVSEAWLTVRSKDARARLVTLPVAVERVPSGTAAWDEAVALLKGKRLNAVDLVDGGDGVDGLEARWGRECVVLRMAPVEGAAALDGGDASGAAPPVPSPATTRGRVPRRVGRGRKRFR</sequence>
<feature type="compositionally biased region" description="Low complexity" evidence="1">
    <location>
        <begin position="146"/>
        <end position="165"/>
    </location>
</feature>
<accession>A0A1J7BE65</accession>
<evidence type="ECO:0008006" key="4">
    <source>
        <dbReference type="Google" id="ProtNLM"/>
    </source>
</evidence>
<feature type="compositionally biased region" description="Basic residues" evidence="1">
    <location>
        <begin position="166"/>
        <end position="179"/>
    </location>
</feature>
<evidence type="ECO:0000313" key="3">
    <source>
        <dbReference type="Proteomes" id="UP000243342"/>
    </source>
</evidence>
<comment type="caution">
    <text evidence="2">The sequence shown here is derived from an EMBL/GenBank/DDBJ whole genome shotgun (WGS) entry which is preliminary data.</text>
</comment>